<dbReference type="EMBL" id="CP068570">
    <property type="protein sequence ID" value="QQZ51063.1"/>
    <property type="molecule type" value="Genomic_DNA"/>
</dbReference>
<organism evidence="1 3">
    <name type="scientific">Phenylobacterium glaciei</name>
    <dbReference type="NCBI Taxonomy" id="2803784"/>
    <lineage>
        <taxon>Bacteria</taxon>
        <taxon>Pseudomonadati</taxon>
        <taxon>Pseudomonadota</taxon>
        <taxon>Alphaproteobacteria</taxon>
        <taxon>Caulobacterales</taxon>
        <taxon>Caulobacteraceae</taxon>
        <taxon>Phenylobacterium</taxon>
    </lineage>
</organism>
<accession>A0A941CXX0</accession>
<dbReference type="Proteomes" id="UP000622580">
    <property type="component" value="Unassembled WGS sequence"/>
</dbReference>
<reference evidence="1" key="2">
    <citation type="submission" date="2021-04" db="EMBL/GenBank/DDBJ databases">
        <title>Draft genome assembly of strain Phenylobacterium sp. 20VBR1 using MiniION and Illumina platforms.</title>
        <authorList>
            <person name="Thomas F.A."/>
            <person name="Krishnan K.P."/>
            <person name="Sinha R.K."/>
        </authorList>
    </citation>
    <scope>NUCLEOTIDE SEQUENCE</scope>
    <source>
        <strain evidence="1">20VBR1</strain>
    </source>
</reference>
<gene>
    <name evidence="1" type="ORF">JKL49_04705</name>
    <name evidence="2" type="ORF">JKL49_07795</name>
</gene>
<dbReference type="RefSeq" id="WP_215338553.1">
    <property type="nucleotide sequence ID" value="NZ_JAGSGD010000001.1"/>
</dbReference>
<keyword evidence="3" id="KW-1185">Reference proteome</keyword>
<protein>
    <submittedName>
        <fullName evidence="1">Uncharacterized protein</fullName>
    </submittedName>
</protein>
<dbReference type="EMBL" id="JAGSGD010000001">
    <property type="protein sequence ID" value="MBR7618681.1"/>
    <property type="molecule type" value="Genomic_DNA"/>
</dbReference>
<name>A0A941CXX0_9CAUL</name>
<dbReference type="AlphaFoldDB" id="A0A941CXX0"/>
<evidence type="ECO:0000313" key="2">
    <source>
        <dbReference type="EMBL" id="QQZ51063.1"/>
    </source>
</evidence>
<evidence type="ECO:0000313" key="1">
    <source>
        <dbReference type="EMBL" id="MBR7618681.1"/>
    </source>
</evidence>
<sequence>MRDDLDHLISRLADARPDRSLDGFEHVVLQGVARRRDDIQAARALAPIRVASIGVALAIGVTTGGMAAASTLTQPPQISPFSTVAHLAPSTLLEGE</sequence>
<evidence type="ECO:0000313" key="3">
    <source>
        <dbReference type="Proteomes" id="UP000622580"/>
    </source>
</evidence>
<reference evidence="2" key="1">
    <citation type="submission" date="2021-01" db="EMBL/GenBank/DDBJ databases">
        <title>Genome sequence of Phenylobacterium sp. 20VBR1 isolated from a valley glaceir, Ny-Alesund, Svalbard.</title>
        <authorList>
            <person name="Thomas F.A."/>
            <person name="Krishnan K.P."/>
            <person name="Sinha R.K."/>
        </authorList>
    </citation>
    <scope>NUCLEOTIDE SEQUENCE</scope>
    <source>
        <strain evidence="2">20VBR1</strain>
    </source>
</reference>
<proteinExistence type="predicted"/>